<reference evidence="3 4" key="1">
    <citation type="journal article" date="2017" name="ISME J.">
        <title>Genome of 'Ca. Desulfovibrio trichonymphae', an H2-oxidizing bacterium in a tripartite symbiotic system within a protist cell in the termite gut.</title>
        <authorList>
            <person name="Kuwahara H."/>
            <person name="Yuki M."/>
            <person name="Izawa K."/>
            <person name="Ohkuma M."/>
            <person name="Hongoh Y."/>
        </authorList>
    </citation>
    <scope>NUCLEOTIDE SEQUENCE [LARGE SCALE GENOMIC DNA]</scope>
    <source>
        <strain evidence="3 4">Rs-N31</strain>
    </source>
</reference>
<dbReference type="InterPro" id="IPR003156">
    <property type="entry name" value="DHHA1_dom"/>
</dbReference>
<gene>
    <name evidence="3" type="ORF">RSDT_0031</name>
</gene>
<dbReference type="SUPFAM" id="SSF64182">
    <property type="entry name" value="DHH phosphoesterases"/>
    <property type="match status" value="1"/>
</dbReference>
<dbReference type="PANTHER" id="PTHR47618:SF1">
    <property type="entry name" value="BIFUNCTIONAL OLIGORIBONUCLEASE AND PAP PHOSPHATASE NRNA"/>
    <property type="match status" value="1"/>
</dbReference>
<dbReference type="PANTHER" id="PTHR47618">
    <property type="entry name" value="BIFUNCTIONAL OLIGORIBONUCLEASE AND PAP PHOSPHATASE NRNA"/>
    <property type="match status" value="1"/>
</dbReference>
<evidence type="ECO:0000313" key="3">
    <source>
        <dbReference type="EMBL" id="BAV91543.1"/>
    </source>
</evidence>
<dbReference type="InterPro" id="IPR001667">
    <property type="entry name" value="DDH_dom"/>
</dbReference>
<evidence type="ECO:0000259" key="2">
    <source>
        <dbReference type="Pfam" id="PF02272"/>
    </source>
</evidence>
<dbReference type="Gene3D" id="3.10.310.30">
    <property type="match status" value="1"/>
</dbReference>
<sequence length="346" mass="37190">MLRTELTPVPFQNGASNIAAALEKVNHVVVASHINPDGDAAGSLAAAGLILRAMGKDFMLYSSTGLPQYLAFFPMPGTIYTDLKRPPFTPQGALLLDCGEPHRLGGELADILPKLAGINVDHHPGDGMGSFANWIMPTAAATTQLMAYVATNAGLQLAGELADAIALGIITDTGGFRHGNTDANVYLLTARLLQNGCNLTRLRDLLENNWTIGHMRLWARLMSRARLARNGSIAFCRVMLQDLRECQSLPEDTEGFAEHLRRLRGVKVAALLREDEPRLYKFSLRSNANTDVRSVAARLGGGGHTNAAGGILQLLPDHAENVLLTAVSCQLDKEENPAALSEIQAI</sequence>
<dbReference type="OrthoDB" id="9803668at2"/>
<dbReference type="Gene3D" id="3.90.1640.10">
    <property type="entry name" value="inorganic pyrophosphatase (n-terminal core)"/>
    <property type="match status" value="1"/>
</dbReference>
<feature type="domain" description="DDH" evidence="1">
    <location>
        <begin position="28"/>
        <end position="169"/>
    </location>
</feature>
<dbReference type="AlphaFoldDB" id="A0A1J1DNY2"/>
<dbReference type="RefSeq" id="WP_096400284.1">
    <property type="nucleotide sequence ID" value="NZ_AP017368.1"/>
</dbReference>
<dbReference type="EMBL" id="AP017368">
    <property type="protein sequence ID" value="BAV91543.1"/>
    <property type="molecule type" value="Genomic_DNA"/>
</dbReference>
<feature type="domain" description="DHHA1" evidence="2">
    <location>
        <begin position="252"/>
        <end position="321"/>
    </location>
</feature>
<dbReference type="Pfam" id="PF01368">
    <property type="entry name" value="DHH"/>
    <property type="match status" value="1"/>
</dbReference>
<organism evidence="3 4">
    <name type="scientific">Candidatus Desulfovibrio trichonymphae</name>
    <dbReference type="NCBI Taxonomy" id="1725232"/>
    <lineage>
        <taxon>Bacteria</taxon>
        <taxon>Pseudomonadati</taxon>
        <taxon>Thermodesulfobacteriota</taxon>
        <taxon>Desulfovibrionia</taxon>
        <taxon>Desulfovibrionales</taxon>
        <taxon>Desulfovibrionaceae</taxon>
        <taxon>Desulfovibrio</taxon>
    </lineage>
</organism>
<dbReference type="Proteomes" id="UP000242645">
    <property type="component" value="Chromosome"/>
</dbReference>
<dbReference type="KEGG" id="dtr:RSDT_0031"/>
<name>A0A1J1DNY2_9BACT</name>
<proteinExistence type="predicted"/>
<evidence type="ECO:0000313" key="4">
    <source>
        <dbReference type="Proteomes" id="UP000242645"/>
    </source>
</evidence>
<keyword evidence="4" id="KW-1185">Reference proteome</keyword>
<dbReference type="Pfam" id="PF02272">
    <property type="entry name" value="DHHA1"/>
    <property type="match status" value="1"/>
</dbReference>
<accession>A0A1J1DNY2</accession>
<dbReference type="InterPro" id="IPR051319">
    <property type="entry name" value="Oligoribo/pAp-PDE_c-di-AMP_PDE"/>
</dbReference>
<dbReference type="InterPro" id="IPR038763">
    <property type="entry name" value="DHH_sf"/>
</dbReference>
<dbReference type="GO" id="GO:0003676">
    <property type="term" value="F:nucleic acid binding"/>
    <property type="evidence" value="ECO:0007669"/>
    <property type="project" value="InterPro"/>
</dbReference>
<protein>
    <submittedName>
        <fullName evidence="3">DHH family phosphoesterase</fullName>
    </submittedName>
</protein>
<evidence type="ECO:0000259" key="1">
    <source>
        <dbReference type="Pfam" id="PF01368"/>
    </source>
</evidence>